<dbReference type="InterPro" id="IPR050243">
    <property type="entry name" value="PHP_phosphatase"/>
</dbReference>
<accession>A0ABR8MJX6</accession>
<dbReference type="SUPFAM" id="SSF47802">
    <property type="entry name" value="DNA polymerase beta, N-terminal domain-like"/>
    <property type="match status" value="1"/>
</dbReference>
<dbReference type="Gene3D" id="1.10.150.110">
    <property type="entry name" value="DNA polymerase beta, N-terminal domain-like"/>
    <property type="match status" value="1"/>
</dbReference>
<dbReference type="Proteomes" id="UP000649289">
    <property type="component" value="Unassembled WGS sequence"/>
</dbReference>
<dbReference type="NCBIfam" id="NF005928">
    <property type="entry name" value="PRK07945.1"/>
    <property type="match status" value="1"/>
</dbReference>
<dbReference type="SUPFAM" id="SSF89550">
    <property type="entry name" value="PHP domain-like"/>
    <property type="match status" value="1"/>
</dbReference>
<feature type="compositionally biased region" description="Basic residues" evidence="1">
    <location>
        <begin position="1"/>
        <end position="10"/>
    </location>
</feature>
<feature type="domain" description="Polymerase/histidinol phosphatase N-terminal" evidence="2">
    <location>
        <begin position="192"/>
        <end position="272"/>
    </location>
</feature>
<dbReference type="InterPro" id="IPR010996">
    <property type="entry name" value="HHH_MUS81"/>
</dbReference>
<evidence type="ECO:0000313" key="3">
    <source>
        <dbReference type="EMBL" id="MBD3915880.1"/>
    </source>
</evidence>
<evidence type="ECO:0000256" key="1">
    <source>
        <dbReference type="SAM" id="MobiDB-lite"/>
    </source>
</evidence>
<dbReference type="PANTHER" id="PTHR36928">
    <property type="entry name" value="PHOSPHATASE YCDX-RELATED"/>
    <property type="match status" value="1"/>
</dbReference>
<dbReference type="InterPro" id="IPR016195">
    <property type="entry name" value="Pol/histidinol_Pase-like"/>
</dbReference>
<dbReference type="SMART" id="SM00481">
    <property type="entry name" value="POLIIIAc"/>
    <property type="match status" value="1"/>
</dbReference>
<dbReference type="CDD" id="cd07436">
    <property type="entry name" value="PHP_PolX"/>
    <property type="match status" value="1"/>
</dbReference>
<name>A0ABR8MJX6_9ACTN</name>
<dbReference type="InterPro" id="IPR003141">
    <property type="entry name" value="Pol/His_phosphatase_N"/>
</dbReference>
<dbReference type="InterPro" id="IPR047967">
    <property type="entry name" value="PolX_PHP"/>
</dbReference>
<dbReference type="Pfam" id="PF02811">
    <property type="entry name" value="PHP"/>
    <property type="match status" value="1"/>
</dbReference>
<protein>
    <submittedName>
        <fullName evidence="3">PHP domain-containing protein</fullName>
    </submittedName>
</protein>
<dbReference type="InterPro" id="IPR027421">
    <property type="entry name" value="DNA_pol_lamdba_lyase_dom_sf"/>
</dbReference>
<evidence type="ECO:0000313" key="4">
    <source>
        <dbReference type="Proteomes" id="UP000649289"/>
    </source>
</evidence>
<proteinExistence type="predicted"/>
<sequence length="431" mass="47415">MRRSSGRHWPSRSPWPRPTCRRASVPRRRSARRSSGVTERRIDLHPCGQTCGRGGDGRPPADRRTLRVTSAYDTSWLVEEDQVSPTTPSGEARGPVATLRRIAFLMERQREETRRIEAFRNAARTILPLPEEEVRQRVEAGTLTELSGIGPSTAAVITDAANGVVPERLVELEKTAGPLATGGEELRARLRGDLHSHSDWSDGGSPLEEMAMTAMELGHDYLVLTDHSPRLRVANGLSPERLTRQLGVVEAVNEHLDGAFTLLKGIEVDILDDGSLDQTPEMLDRLDLRVASVHSKLKMDAAPMTKRMLGAVRNPHTNVLGHCTGRLVTGNRGTRGQSQFDAKAVFGACAEKGVAVEINSRPERRDPPTKLLELARDLGCLFSIDSDAHAPGQLDMLDFGAARATEAGIDPDRIVNTWERDRLLEWASARL</sequence>
<gene>
    <name evidence="3" type="ORF">IEZ25_14735</name>
</gene>
<keyword evidence="4" id="KW-1185">Reference proteome</keyword>
<feature type="compositionally biased region" description="Basic and acidic residues" evidence="1">
    <location>
        <begin position="55"/>
        <end position="65"/>
    </location>
</feature>
<evidence type="ECO:0000259" key="2">
    <source>
        <dbReference type="SMART" id="SM00481"/>
    </source>
</evidence>
<reference evidence="3 4" key="1">
    <citation type="submission" date="2020-09" db="EMBL/GenBank/DDBJ databases">
        <title>novel species in genus Nocardioides.</title>
        <authorList>
            <person name="Zhang G."/>
        </authorList>
    </citation>
    <scope>NUCLEOTIDE SEQUENCE [LARGE SCALE GENOMIC DNA]</scope>
    <source>
        <strain evidence="3 4">19197</strain>
    </source>
</reference>
<feature type="region of interest" description="Disordered" evidence="1">
    <location>
        <begin position="1"/>
        <end position="65"/>
    </location>
</feature>
<organism evidence="3 4">
    <name type="scientific">Nocardioides hwasunensis</name>
    <dbReference type="NCBI Taxonomy" id="397258"/>
    <lineage>
        <taxon>Bacteria</taxon>
        <taxon>Bacillati</taxon>
        <taxon>Actinomycetota</taxon>
        <taxon>Actinomycetes</taxon>
        <taxon>Propionibacteriales</taxon>
        <taxon>Nocardioidaceae</taxon>
        <taxon>Nocardioides</taxon>
    </lineage>
</organism>
<dbReference type="PANTHER" id="PTHR36928:SF1">
    <property type="entry name" value="PHOSPHATASE YCDX-RELATED"/>
    <property type="match status" value="1"/>
</dbReference>
<dbReference type="EMBL" id="JACXYY010000006">
    <property type="protein sequence ID" value="MBD3915880.1"/>
    <property type="molecule type" value="Genomic_DNA"/>
</dbReference>
<dbReference type="InterPro" id="IPR004013">
    <property type="entry name" value="PHP_dom"/>
</dbReference>
<comment type="caution">
    <text evidence="3">The sequence shown here is derived from an EMBL/GenBank/DDBJ whole genome shotgun (WGS) entry which is preliminary data.</text>
</comment>
<dbReference type="Pfam" id="PF14716">
    <property type="entry name" value="HHH_8"/>
    <property type="match status" value="1"/>
</dbReference>
<dbReference type="Gene3D" id="3.20.20.140">
    <property type="entry name" value="Metal-dependent hydrolases"/>
    <property type="match status" value="1"/>
</dbReference>